<protein>
    <recommendedName>
        <fullName evidence="3">Thymidylate synthase/dCMP hydroxymethylase domain-containing protein</fullName>
    </recommendedName>
</protein>
<dbReference type="InterPro" id="IPR045097">
    <property type="entry name" value="Thymidate_synth/dCMP_Mease"/>
</dbReference>
<dbReference type="GO" id="GO:0032259">
    <property type="term" value="P:methylation"/>
    <property type="evidence" value="ECO:0007669"/>
    <property type="project" value="UniProtKB-KW"/>
</dbReference>
<sequence length="317" mass="35984">MFIKGDTVDDLLKKTFKEILDNGTEAEPTKGRTKELSGVLLKLTNPLGRLSRTEGKGKIFSCLGELLWYLSGSNQLNQIQYYIQDYHKYSDDGKTIFGAYGPKLFGANGQLPAVIEILKERNSTRKAVVQLFSSSDIKAPHNDIPCTCTLQFLVREGKLSLYTSMRSNDAFKGLPHDIFAFTMLQELAARKLGMPMGEYGHYVTSLHLYMVDVERVERFQNEGWQEKVYMPSMPTGDQTSNVLKLLKHERELRKLNKIATDKHSDGYWRDLSILLEVFNLVKTKSFAQLTFIAQSIENDELRSLAVRKIKISQGNGV</sequence>
<proteinExistence type="predicted"/>
<dbReference type="InterPro" id="IPR023451">
    <property type="entry name" value="Thymidate_synth/dCMP_Mease_dom"/>
</dbReference>
<dbReference type="Pfam" id="PF00303">
    <property type="entry name" value="Thymidylat_synt"/>
    <property type="match status" value="1"/>
</dbReference>
<dbReference type="CDD" id="cd00351">
    <property type="entry name" value="TS_Pyrimidine_HMase"/>
    <property type="match status" value="1"/>
</dbReference>
<dbReference type="InterPro" id="IPR036926">
    <property type="entry name" value="Thymidate_synth/dCMP_Mease_sf"/>
</dbReference>
<reference evidence="4 5" key="1">
    <citation type="submission" date="2015-03" db="EMBL/GenBank/DDBJ databases">
        <title>Pseudomonas fluorescens 1855-344 Genome sequencing and assembly.</title>
        <authorList>
            <person name="Eng W.W.H."/>
            <person name="Gan H.M."/>
            <person name="Savka M.A."/>
        </authorList>
    </citation>
    <scope>NUCLEOTIDE SEQUENCE [LARGE SCALE GENOMIC DNA]</scope>
    <source>
        <strain evidence="4 5">1855-344</strain>
    </source>
</reference>
<comment type="caution">
    <text evidence="4">The sequence shown here is derived from an EMBL/GenBank/DDBJ whole genome shotgun (WGS) entry which is preliminary data.</text>
</comment>
<evidence type="ECO:0000256" key="2">
    <source>
        <dbReference type="ARBA" id="ARBA00022679"/>
    </source>
</evidence>
<feature type="domain" description="Thymidylate synthase/dCMP hydroxymethylase" evidence="3">
    <location>
        <begin position="15"/>
        <end position="218"/>
    </location>
</feature>
<evidence type="ECO:0000256" key="1">
    <source>
        <dbReference type="ARBA" id="ARBA00022603"/>
    </source>
</evidence>
<name>A0A0F4XKQ3_9PSED</name>
<evidence type="ECO:0000259" key="3">
    <source>
        <dbReference type="Pfam" id="PF00303"/>
    </source>
</evidence>
<dbReference type="GO" id="GO:0004799">
    <property type="term" value="F:thymidylate synthase activity"/>
    <property type="evidence" value="ECO:0007669"/>
    <property type="project" value="TreeGrafter"/>
</dbReference>
<dbReference type="GO" id="GO:0005829">
    <property type="term" value="C:cytosol"/>
    <property type="evidence" value="ECO:0007669"/>
    <property type="project" value="TreeGrafter"/>
</dbReference>
<evidence type="ECO:0000313" key="5">
    <source>
        <dbReference type="Proteomes" id="UP000033662"/>
    </source>
</evidence>
<accession>A0A0F4XKQ3</accession>
<keyword evidence="2" id="KW-0808">Transferase</keyword>
<evidence type="ECO:0000313" key="4">
    <source>
        <dbReference type="EMBL" id="KKA05898.1"/>
    </source>
</evidence>
<organism evidence="4 5">
    <name type="scientific">Pseudomonas kilonensis</name>
    <dbReference type="NCBI Taxonomy" id="132476"/>
    <lineage>
        <taxon>Bacteria</taxon>
        <taxon>Pseudomonadati</taxon>
        <taxon>Pseudomonadota</taxon>
        <taxon>Gammaproteobacteria</taxon>
        <taxon>Pseudomonadales</taxon>
        <taxon>Pseudomonadaceae</taxon>
        <taxon>Pseudomonas</taxon>
    </lineage>
</organism>
<dbReference type="PANTHER" id="PTHR11548">
    <property type="entry name" value="THYMIDYLATE SYNTHASE 1"/>
    <property type="match status" value="1"/>
</dbReference>
<dbReference type="GO" id="GO:0006231">
    <property type="term" value="P:dTMP biosynthetic process"/>
    <property type="evidence" value="ECO:0007669"/>
    <property type="project" value="TreeGrafter"/>
</dbReference>
<dbReference type="Proteomes" id="UP000033662">
    <property type="component" value="Unassembled WGS sequence"/>
</dbReference>
<dbReference type="EMBL" id="JZXC01000022">
    <property type="protein sequence ID" value="KKA05898.1"/>
    <property type="molecule type" value="Genomic_DNA"/>
</dbReference>
<keyword evidence="1" id="KW-0489">Methyltransferase</keyword>
<gene>
    <name evidence="4" type="ORF">VP02_20580</name>
</gene>
<dbReference type="PANTHER" id="PTHR11548:SF9">
    <property type="entry name" value="THYMIDYLATE SYNTHASE"/>
    <property type="match status" value="1"/>
</dbReference>
<dbReference type="Gene3D" id="3.30.572.10">
    <property type="entry name" value="Thymidylate synthase/dCMP hydroxymethylase domain"/>
    <property type="match status" value="1"/>
</dbReference>
<dbReference type="OrthoDB" id="9774633at2"/>
<dbReference type="SUPFAM" id="SSF55831">
    <property type="entry name" value="Thymidylate synthase/dCMP hydroxymethylase"/>
    <property type="match status" value="1"/>
</dbReference>
<dbReference type="AlphaFoldDB" id="A0A0F4XKQ3"/>
<dbReference type="PATRIC" id="fig|132476.4.peg.2759"/>